<name>A0ABV0P7N7_9TELE</name>
<accession>A0ABV0P7N7</accession>
<proteinExistence type="predicted"/>
<organism evidence="1 2">
    <name type="scientific">Goodea atripinnis</name>
    <dbReference type="NCBI Taxonomy" id="208336"/>
    <lineage>
        <taxon>Eukaryota</taxon>
        <taxon>Metazoa</taxon>
        <taxon>Chordata</taxon>
        <taxon>Craniata</taxon>
        <taxon>Vertebrata</taxon>
        <taxon>Euteleostomi</taxon>
        <taxon>Actinopterygii</taxon>
        <taxon>Neopterygii</taxon>
        <taxon>Teleostei</taxon>
        <taxon>Neoteleostei</taxon>
        <taxon>Acanthomorphata</taxon>
        <taxon>Ovalentaria</taxon>
        <taxon>Atherinomorphae</taxon>
        <taxon>Cyprinodontiformes</taxon>
        <taxon>Goodeidae</taxon>
        <taxon>Goodea</taxon>
    </lineage>
</organism>
<keyword evidence="2" id="KW-1185">Reference proteome</keyword>
<comment type="caution">
    <text evidence="1">The sequence shown here is derived from an EMBL/GenBank/DDBJ whole genome shotgun (WGS) entry which is preliminary data.</text>
</comment>
<feature type="non-terminal residue" evidence="1">
    <location>
        <position position="1"/>
    </location>
</feature>
<sequence>FCGRRTSAASKPEGVQAQRDPDVFCRLLVPTLKPSMRLQHPERPRDAPQGWVVEGDEHLGSSSPHLLSFVETISTFAFPWPSHCGVFLCCVDM</sequence>
<dbReference type="Proteomes" id="UP001476798">
    <property type="component" value="Unassembled WGS sequence"/>
</dbReference>
<dbReference type="EMBL" id="JAHRIO010062849">
    <property type="protein sequence ID" value="MEQ2179448.1"/>
    <property type="molecule type" value="Genomic_DNA"/>
</dbReference>
<evidence type="ECO:0000313" key="2">
    <source>
        <dbReference type="Proteomes" id="UP001476798"/>
    </source>
</evidence>
<reference evidence="1 2" key="1">
    <citation type="submission" date="2021-06" db="EMBL/GenBank/DDBJ databases">
        <authorList>
            <person name="Palmer J.M."/>
        </authorList>
    </citation>
    <scope>NUCLEOTIDE SEQUENCE [LARGE SCALE GENOMIC DNA]</scope>
    <source>
        <strain evidence="1 2">GA_2019</strain>
        <tissue evidence="1">Muscle</tissue>
    </source>
</reference>
<evidence type="ECO:0000313" key="1">
    <source>
        <dbReference type="EMBL" id="MEQ2179448.1"/>
    </source>
</evidence>
<gene>
    <name evidence="1" type="ORF">GOODEAATRI_025000</name>
</gene>
<protein>
    <submittedName>
        <fullName evidence="1">Uncharacterized protein</fullName>
    </submittedName>
</protein>